<proteinExistence type="predicted"/>
<evidence type="ECO:0000313" key="3">
    <source>
        <dbReference type="Proteomes" id="UP000182409"/>
    </source>
</evidence>
<reference evidence="2 3" key="1">
    <citation type="submission" date="2016-10" db="EMBL/GenBank/DDBJ databases">
        <authorList>
            <person name="de Groot N.N."/>
        </authorList>
    </citation>
    <scope>NUCLEOTIDE SEQUENCE [LARGE SCALE GENOMIC DNA]</scope>
    <source>
        <strain evidence="2 3">AB35.6</strain>
    </source>
</reference>
<dbReference type="EMBL" id="FNSD01000001">
    <property type="protein sequence ID" value="SEB58709.1"/>
    <property type="molecule type" value="Genomic_DNA"/>
</dbReference>
<evidence type="ECO:0000313" key="2">
    <source>
        <dbReference type="EMBL" id="SEB58709.1"/>
    </source>
</evidence>
<organism evidence="2 3">
    <name type="scientific">Terriglobus roseus</name>
    <dbReference type="NCBI Taxonomy" id="392734"/>
    <lineage>
        <taxon>Bacteria</taxon>
        <taxon>Pseudomonadati</taxon>
        <taxon>Acidobacteriota</taxon>
        <taxon>Terriglobia</taxon>
        <taxon>Terriglobales</taxon>
        <taxon>Acidobacteriaceae</taxon>
        <taxon>Terriglobus</taxon>
    </lineage>
</organism>
<dbReference type="Proteomes" id="UP000182409">
    <property type="component" value="Unassembled WGS sequence"/>
</dbReference>
<sequence>MRFGLVQFGVISRGSKHVSNPVTPMPLLKRLACLATAACCPAALTVHTQAMDTAAPAMALWRPSTLSAVVARGMAEDELPAISSPRTASDDLPNDPSAPLQDQVQANAKQPADDRGVQTKRILGIMPNFSSVSADEKLPRLSPRDKFAIAGKNTFDYSSFFIAAIQAGVAMNGASYPEFHQGVAGYGRYYWHTLADTADENFMVGGLFPVVFHQDPRFYTLGHGSFGHRALYAASRVIVTRSDAGNPMPNFSEIIGAGAAASVSSLYYPTHYRTWTKVGQKWLTSSMIDSANFTFKEFWPSINHKLFHTH</sequence>
<gene>
    <name evidence="2" type="ORF">SAMN05443244_1231</name>
</gene>
<dbReference type="AlphaFoldDB" id="A0A1H4KJG5"/>
<evidence type="ECO:0000256" key="1">
    <source>
        <dbReference type="SAM" id="MobiDB-lite"/>
    </source>
</evidence>
<feature type="region of interest" description="Disordered" evidence="1">
    <location>
        <begin position="83"/>
        <end position="116"/>
    </location>
</feature>
<name>A0A1H4KJG5_9BACT</name>
<protein>
    <submittedName>
        <fullName evidence="2">Uncharacterized protein</fullName>
    </submittedName>
</protein>
<accession>A0A1H4KJG5</accession>